<protein>
    <submittedName>
        <fullName evidence="1">Uncharacterized protein</fullName>
    </submittedName>
</protein>
<evidence type="ECO:0000313" key="2">
    <source>
        <dbReference type="Proteomes" id="UP001595660"/>
    </source>
</evidence>
<accession>A0ABD5NAM2</accession>
<reference evidence="1 2" key="1">
    <citation type="journal article" date="2019" name="Int. J. Syst. Evol. Microbiol.">
        <title>The Global Catalogue of Microorganisms (GCM) 10K type strain sequencing project: providing services to taxonomists for standard genome sequencing and annotation.</title>
        <authorList>
            <consortium name="The Broad Institute Genomics Platform"/>
            <consortium name="The Broad Institute Genome Sequencing Center for Infectious Disease"/>
            <person name="Wu L."/>
            <person name="Ma J."/>
        </authorList>
    </citation>
    <scope>NUCLEOTIDE SEQUENCE [LARGE SCALE GENOMIC DNA]</scope>
    <source>
        <strain evidence="1 2">CGMCC 1.12562</strain>
    </source>
</reference>
<dbReference type="GeneID" id="69117814"/>
<gene>
    <name evidence="1" type="ORF">ACFOKC_00915</name>
</gene>
<dbReference type="EMBL" id="JBHRWN010000002">
    <property type="protein sequence ID" value="MFC3476276.1"/>
    <property type="molecule type" value="Genomic_DNA"/>
</dbReference>
<proteinExistence type="predicted"/>
<dbReference type="RefSeq" id="WP_232572596.1">
    <property type="nucleotide sequence ID" value="NZ_CP089466.1"/>
</dbReference>
<organism evidence="1 2">
    <name type="scientific">Halobacterium litoreum</name>
    <dbReference type="NCBI Taxonomy" id="2039234"/>
    <lineage>
        <taxon>Archaea</taxon>
        <taxon>Methanobacteriati</taxon>
        <taxon>Methanobacteriota</taxon>
        <taxon>Stenosarchaea group</taxon>
        <taxon>Halobacteria</taxon>
        <taxon>Halobacteriales</taxon>
        <taxon>Halobacteriaceae</taxon>
        <taxon>Halobacterium</taxon>
    </lineage>
</organism>
<evidence type="ECO:0000313" key="1">
    <source>
        <dbReference type="EMBL" id="MFC3476276.1"/>
    </source>
</evidence>
<dbReference type="Proteomes" id="UP001595660">
    <property type="component" value="Unassembled WGS sequence"/>
</dbReference>
<keyword evidence="2" id="KW-1185">Reference proteome</keyword>
<dbReference type="AlphaFoldDB" id="A0ABD5NAM2"/>
<sequence length="263" mass="29348">MPDSALADLLEPHGDDAGHDSQHAWVPGLPTLRAQQNELVNRLRSGFETREDVFLWTHAVAALSFGHVPDAWFFELLSDRFRVAALLDDQNTRERMATHPPNDSQADFVRDSIQQATLSEAFRASRADIRATAADFTDGEGGVGDPESQRFLGMRPRLHQIAVEQHRALRSAFTAFQSRRAVLDWVDHLDYATLGFLPAGFPSTVTNPSSDWWAVLRQSESSVWLQLRLAQTVLPAMNEALREAMETGTEEPDKLSEMEVPSG</sequence>
<comment type="caution">
    <text evidence="1">The sequence shown here is derived from an EMBL/GenBank/DDBJ whole genome shotgun (WGS) entry which is preliminary data.</text>
</comment>
<name>A0ABD5NAM2_9EURY</name>